<name>A0ABQ5GH63_9ASTR</name>
<dbReference type="Proteomes" id="UP001151760">
    <property type="component" value="Unassembled WGS sequence"/>
</dbReference>
<sequence>MGTMRDTLTEGGEGALHLGPERARVFADLSAEQKGHQYKATLGSRDAELWFKMSVEDTMRIIKEDHFRETMQEEMLLLQGTDAIMQALENDACTGDLIYDEDRDHTDSNTPFDVQDHDTFVKSYGISIIEVHEMQNDVHHNTVVDSTADYHDRDSILFRQHEEMVYKVRITPTGVTEGERGFEQTKRCYLTEVIPFFKTLKEHFAGVQTALFKEVKVMEEIFDQMNDEVDQNTVWICQKSQEISQKRTRERMSDQEAKEIKAEAREIMPQPSTVNCS</sequence>
<reference evidence="1" key="1">
    <citation type="journal article" date="2022" name="Int. J. Mol. Sci.">
        <title>Draft Genome of Tanacetum Coccineum: Genomic Comparison of Closely Related Tanacetum-Family Plants.</title>
        <authorList>
            <person name="Yamashiro T."/>
            <person name="Shiraishi A."/>
            <person name="Nakayama K."/>
            <person name="Satake H."/>
        </authorList>
    </citation>
    <scope>NUCLEOTIDE SEQUENCE</scope>
</reference>
<evidence type="ECO:0000313" key="2">
    <source>
        <dbReference type="Proteomes" id="UP001151760"/>
    </source>
</evidence>
<protein>
    <submittedName>
        <fullName evidence="1">Uncharacterized protein</fullName>
    </submittedName>
</protein>
<evidence type="ECO:0000313" key="1">
    <source>
        <dbReference type="EMBL" id="GJT74561.1"/>
    </source>
</evidence>
<gene>
    <name evidence="1" type="ORF">Tco_1041286</name>
</gene>
<dbReference type="EMBL" id="BQNB010018451">
    <property type="protein sequence ID" value="GJT74561.1"/>
    <property type="molecule type" value="Genomic_DNA"/>
</dbReference>
<accession>A0ABQ5GH63</accession>
<reference evidence="1" key="2">
    <citation type="submission" date="2022-01" db="EMBL/GenBank/DDBJ databases">
        <authorList>
            <person name="Yamashiro T."/>
            <person name="Shiraishi A."/>
            <person name="Satake H."/>
            <person name="Nakayama K."/>
        </authorList>
    </citation>
    <scope>NUCLEOTIDE SEQUENCE</scope>
</reference>
<comment type="caution">
    <text evidence="1">The sequence shown here is derived from an EMBL/GenBank/DDBJ whole genome shotgun (WGS) entry which is preliminary data.</text>
</comment>
<keyword evidence="2" id="KW-1185">Reference proteome</keyword>
<organism evidence="1 2">
    <name type="scientific">Tanacetum coccineum</name>
    <dbReference type="NCBI Taxonomy" id="301880"/>
    <lineage>
        <taxon>Eukaryota</taxon>
        <taxon>Viridiplantae</taxon>
        <taxon>Streptophyta</taxon>
        <taxon>Embryophyta</taxon>
        <taxon>Tracheophyta</taxon>
        <taxon>Spermatophyta</taxon>
        <taxon>Magnoliopsida</taxon>
        <taxon>eudicotyledons</taxon>
        <taxon>Gunneridae</taxon>
        <taxon>Pentapetalae</taxon>
        <taxon>asterids</taxon>
        <taxon>campanulids</taxon>
        <taxon>Asterales</taxon>
        <taxon>Asteraceae</taxon>
        <taxon>Asteroideae</taxon>
        <taxon>Anthemideae</taxon>
        <taxon>Anthemidinae</taxon>
        <taxon>Tanacetum</taxon>
    </lineage>
</organism>
<proteinExistence type="predicted"/>